<dbReference type="InterPro" id="IPR023753">
    <property type="entry name" value="FAD/NAD-binding_dom"/>
</dbReference>
<dbReference type="KEGG" id="eio:H9L01_04920"/>
<gene>
    <name evidence="4" type="ORF">H9L01_04920</name>
</gene>
<dbReference type="PANTHER" id="PTHR48105">
    <property type="entry name" value="THIOREDOXIN REDUCTASE 1-RELATED-RELATED"/>
    <property type="match status" value="1"/>
</dbReference>
<dbReference type="SUPFAM" id="SSF51905">
    <property type="entry name" value="FAD/NAD(P)-binding domain"/>
    <property type="match status" value="1"/>
</dbReference>
<dbReference type="InterPro" id="IPR036188">
    <property type="entry name" value="FAD/NAD-bd_sf"/>
</dbReference>
<sequence length="291" mass="31299">MIETDALIIGKGPAGIQASVYLKRGNVDPIVIGKGYGASEQAEVIDNFYGFTSIGGVELIERGIEQARSLGIDVVDDEVTSISFDGEGYVVTTINEEYRAMSLMLATGSHRNVPRIRKIRNYAGKGVSYCAVCDAFFYRNKTVAVVGSAEYAAHEASELVEIVDKVYVLTNGEALSGTFDERCVIIDKKVKSVYGNEKVEGVEFEDQSTLELEGLFVAIGSATSTDLANKLGVYVENGRIVVNAEMETNLPGLYAAGDCTPGVQQIARAVSDGCVGGMNMISYIRNKKRGK</sequence>
<evidence type="ECO:0000256" key="2">
    <source>
        <dbReference type="ARBA" id="ARBA00023002"/>
    </source>
</evidence>
<dbReference type="RefSeq" id="WP_187534896.1">
    <property type="nucleotide sequence ID" value="NZ_CBCSHU010000015.1"/>
</dbReference>
<evidence type="ECO:0000259" key="3">
    <source>
        <dbReference type="Pfam" id="PF07992"/>
    </source>
</evidence>
<dbReference type="PRINTS" id="PR00469">
    <property type="entry name" value="PNDRDTASEII"/>
</dbReference>
<organism evidence="4 5">
    <name type="scientific">Erysipelothrix inopinata</name>
    <dbReference type="NCBI Taxonomy" id="225084"/>
    <lineage>
        <taxon>Bacteria</taxon>
        <taxon>Bacillati</taxon>
        <taxon>Bacillota</taxon>
        <taxon>Erysipelotrichia</taxon>
        <taxon>Erysipelotrichales</taxon>
        <taxon>Erysipelotrichaceae</taxon>
        <taxon>Erysipelothrix</taxon>
    </lineage>
</organism>
<accession>A0A7G9S1H5</accession>
<feature type="domain" description="FAD/NAD(P)-binding" evidence="3">
    <location>
        <begin position="5"/>
        <end position="273"/>
    </location>
</feature>
<proteinExistence type="predicted"/>
<evidence type="ECO:0000313" key="5">
    <source>
        <dbReference type="Proteomes" id="UP000515928"/>
    </source>
</evidence>
<reference evidence="4 5" key="1">
    <citation type="submission" date="2020-08" db="EMBL/GenBank/DDBJ databases">
        <title>Genome sequence of Erysipelothrix inopinata DSM 15511T.</title>
        <authorList>
            <person name="Hyun D.-W."/>
            <person name="Bae J.-W."/>
        </authorList>
    </citation>
    <scope>NUCLEOTIDE SEQUENCE [LARGE SCALE GENOMIC DNA]</scope>
    <source>
        <strain evidence="4 5">DSM 15511</strain>
    </source>
</reference>
<dbReference type="Pfam" id="PF07992">
    <property type="entry name" value="Pyr_redox_2"/>
    <property type="match status" value="1"/>
</dbReference>
<dbReference type="AlphaFoldDB" id="A0A7G9S1H5"/>
<keyword evidence="2" id="KW-0560">Oxidoreductase</keyword>
<dbReference type="Gene3D" id="3.50.50.60">
    <property type="entry name" value="FAD/NAD(P)-binding domain"/>
    <property type="match status" value="2"/>
</dbReference>
<dbReference type="InterPro" id="IPR050097">
    <property type="entry name" value="Ferredoxin-NADP_redctase_2"/>
</dbReference>
<dbReference type="EMBL" id="CP060715">
    <property type="protein sequence ID" value="QNN61700.1"/>
    <property type="molecule type" value="Genomic_DNA"/>
</dbReference>
<evidence type="ECO:0000256" key="1">
    <source>
        <dbReference type="ARBA" id="ARBA00022630"/>
    </source>
</evidence>
<evidence type="ECO:0000313" key="4">
    <source>
        <dbReference type="EMBL" id="QNN61700.1"/>
    </source>
</evidence>
<protein>
    <submittedName>
        <fullName evidence="4">NAD(P)/FAD-dependent oxidoreductase</fullName>
    </submittedName>
</protein>
<keyword evidence="1" id="KW-0285">Flavoprotein</keyword>
<keyword evidence="5" id="KW-1185">Reference proteome</keyword>
<name>A0A7G9S1H5_9FIRM</name>
<dbReference type="GO" id="GO:0016491">
    <property type="term" value="F:oxidoreductase activity"/>
    <property type="evidence" value="ECO:0007669"/>
    <property type="project" value="UniProtKB-KW"/>
</dbReference>
<dbReference type="PRINTS" id="PR00368">
    <property type="entry name" value="FADPNR"/>
</dbReference>
<dbReference type="Proteomes" id="UP000515928">
    <property type="component" value="Chromosome"/>
</dbReference>